<accession>A0AB37GS11</accession>
<evidence type="ECO:0000313" key="1">
    <source>
        <dbReference type="EMBL" id="QPR75036.1"/>
    </source>
</evidence>
<sequence length="102" mass="11846">MNFDPEKFKKLLNSASNPSNPKDTKIKNYYVNQEYQEFVSFDIDFENVDIALRIAGLLGKHATNFTITTLHFPDTNKIDYIQFIVFKINDAELLAILDQIEK</sequence>
<dbReference type="AlphaFoldDB" id="A0AB37GS11"/>
<evidence type="ECO:0000313" key="2">
    <source>
        <dbReference type="Proteomes" id="UP000595038"/>
    </source>
</evidence>
<organism evidence="1 2">
    <name type="scientific">Bacillus licheniformis</name>
    <dbReference type="NCBI Taxonomy" id="1402"/>
    <lineage>
        <taxon>Bacteria</taxon>
        <taxon>Bacillati</taxon>
        <taxon>Bacillota</taxon>
        <taxon>Bacilli</taxon>
        <taxon>Bacillales</taxon>
        <taxon>Bacillaceae</taxon>
        <taxon>Bacillus</taxon>
    </lineage>
</organism>
<gene>
    <name evidence="1" type="ORF">I6G80_14435</name>
</gene>
<dbReference type="EMBL" id="CP065647">
    <property type="protein sequence ID" value="QPR75036.1"/>
    <property type="molecule type" value="Genomic_DNA"/>
</dbReference>
<dbReference type="RefSeq" id="WP_197942118.1">
    <property type="nucleotide sequence ID" value="NZ_CP065647.1"/>
</dbReference>
<dbReference type="Proteomes" id="UP000595038">
    <property type="component" value="Chromosome"/>
</dbReference>
<proteinExistence type="predicted"/>
<reference evidence="1 2" key="1">
    <citation type="submission" date="2020-12" db="EMBL/GenBank/DDBJ databases">
        <title>FDA dAtabase for Regulatory Grade micrObial Sequences (FDA-ARGOS): Supporting development and validation of Infectious Disease Dx tests.</title>
        <authorList>
            <person name="Nelson B."/>
            <person name="Plummer A."/>
            <person name="Tallon L."/>
            <person name="Sadzewicz L."/>
            <person name="Zhao X."/>
            <person name="Boylan J."/>
            <person name="Ott S."/>
            <person name="Bowen H."/>
            <person name="Vavikolanu K."/>
            <person name="Mehta A."/>
            <person name="Aluvathingal J."/>
            <person name="Nadendla S."/>
            <person name="Myers T."/>
            <person name="Yan Y."/>
            <person name="Sichtig H."/>
        </authorList>
    </citation>
    <scope>NUCLEOTIDE SEQUENCE [LARGE SCALE GENOMIC DNA]</scope>
    <source>
        <strain evidence="1 2">FDAARGOS_923</strain>
    </source>
</reference>
<name>A0AB37GS11_BACLI</name>
<protein>
    <submittedName>
        <fullName evidence="1">Uncharacterized protein</fullName>
    </submittedName>
</protein>